<gene>
    <name evidence="1" type="ORF">UFOVP319_37</name>
</gene>
<sequence length="446" mass="48891">MDLAYGRGAYSRTRGGLPELPVINMFVEASRSEGRQVVMQSRRGLVADVTVGSGPIRATMQKDGVFGGDLFVVSDDELYRDGVSLGTIDGTGPVFIEGRDGEVLVCAGASLWSYNGTDLVDVTFPDSAPVVWTGFLVGYFLAIRGDTGILYFSALNDGRTWDGLDALDAEQTPDRLTDALVVNGALVLFGEESIEFWSPTGDPDAPFAPISLRTLEQGIFSTGCAIKVDNSFFWVGRDRIPYRNGEVPEAIGDDGIVERLKTTATMRVFLLEDERHKFVCVRGDTFTVAYDVTTGEWCEFQSYGLANFRCGPGMGDDTNGTVWRFEGYLDNGGVLERRLRAGVQLPGPAYFNKIRLTSEVGATSYLTGDYADPIVEMRTSDDAGKTWSVWEPESLGEQGEYRTRVEWRALGMFDDPGMLAEFRVTDPVSWRLSAVEVNAQTGGRSR</sequence>
<dbReference type="EMBL" id="LR796336">
    <property type="protein sequence ID" value="CAB4137486.1"/>
    <property type="molecule type" value="Genomic_DNA"/>
</dbReference>
<accession>A0A6J5LX53</accession>
<organism evidence="1">
    <name type="scientific">uncultured Caudovirales phage</name>
    <dbReference type="NCBI Taxonomy" id="2100421"/>
    <lineage>
        <taxon>Viruses</taxon>
        <taxon>Duplodnaviria</taxon>
        <taxon>Heunggongvirae</taxon>
        <taxon>Uroviricota</taxon>
        <taxon>Caudoviricetes</taxon>
        <taxon>Peduoviridae</taxon>
        <taxon>Maltschvirus</taxon>
        <taxon>Maltschvirus maltsch</taxon>
    </lineage>
</organism>
<protein>
    <recommendedName>
        <fullName evidence="2">Bacteriophage P22, Gp10, DNA-stabilising</fullName>
    </recommendedName>
</protein>
<proteinExistence type="predicted"/>
<name>A0A6J5LX53_9CAUD</name>
<evidence type="ECO:0000313" key="1">
    <source>
        <dbReference type="EMBL" id="CAB4137486.1"/>
    </source>
</evidence>
<reference evidence="1" key="1">
    <citation type="submission" date="2020-04" db="EMBL/GenBank/DDBJ databases">
        <authorList>
            <person name="Chiriac C."/>
            <person name="Salcher M."/>
            <person name="Ghai R."/>
            <person name="Kavagutti S V."/>
        </authorList>
    </citation>
    <scope>NUCLEOTIDE SEQUENCE</scope>
</reference>
<evidence type="ECO:0008006" key="2">
    <source>
        <dbReference type="Google" id="ProtNLM"/>
    </source>
</evidence>